<comment type="caution">
    <text evidence="2">The sequence shown here is derived from an EMBL/GenBank/DDBJ whole genome shotgun (WGS) entry which is preliminary data.</text>
</comment>
<dbReference type="Pfam" id="PF04717">
    <property type="entry name" value="Phage_base_V"/>
    <property type="match status" value="1"/>
</dbReference>
<gene>
    <name evidence="2" type="ORF">GCM10009776_15850</name>
</gene>
<dbReference type="Gene3D" id="2.40.50.230">
    <property type="entry name" value="Gp5 N-terminal domain"/>
    <property type="match status" value="1"/>
</dbReference>
<proteinExistence type="predicted"/>
<evidence type="ECO:0000313" key="3">
    <source>
        <dbReference type="Proteomes" id="UP001499933"/>
    </source>
</evidence>
<keyword evidence="3" id="KW-1185">Reference proteome</keyword>
<dbReference type="InterPro" id="IPR037026">
    <property type="entry name" value="Vgr_OB-fold_dom_sf"/>
</dbReference>
<feature type="domain" description="Gp5/Type VI secretion system Vgr protein OB-fold" evidence="1">
    <location>
        <begin position="21"/>
        <end position="92"/>
    </location>
</feature>
<organism evidence="2 3">
    <name type="scientific">Microbacterium deminutum</name>
    <dbReference type="NCBI Taxonomy" id="344164"/>
    <lineage>
        <taxon>Bacteria</taxon>
        <taxon>Bacillati</taxon>
        <taxon>Actinomycetota</taxon>
        <taxon>Actinomycetes</taxon>
        <taxon>Micrococcales</taxon>
        <taxon>Microbacteriaceae</taxon>
        <taxon>Microbacterium</taxon>
    </lineage>
</organism>
<dbReference type="EMBL" id="BAAAOG010000002">
    <property type="protein sequence ID" value="GAA1954712.1"/>
    <property type="molecule type" value="Genomic_DNA"/>
</dbReference>
<dbReference type="RefSeq" id="WP_344093136.1">
    <property type="nucleotide sequence ID" value="NZ_BAAAOG010000002.1"/>
</dbReference>
<dbReference type="InterPro" id="IPR006531">
    <property type="entry name" value="Gp5/Vgr_OB"/>
</dbReference>
<protein>
    <submittedName>
        <fullName evidence="2">Phage baseplate assembly protein V</fullName>
    </submittedName>
</protein>
<dbReference type="SUPFAM" id="SSF69255">
    <property type="entry name" value="gp5 N-terminal domain-like"/>
    <property type="match status" value="1"/>
</dbReference>
<evidence type="ECO:0000313" key="2">
    <source>
        <dbReference type="EMBL" id="GAA1954712.1"/>
    </source>
</evidence>
<name>A0ABN2QN90_9MICO</name>
<dbReference type="Proteomes" id="UP001499933">
    <property type="component" value="Unassembled WGS sequence"/>
</dbReference>
<sequence length="168" mass="18154">MSDELLHDLVDQLRNRYYGKYRGVVVEVDAPHMRVKATVPGVLADAEVWCMPCVPYAGPSAGFCFLPDVGAGVWIEFERGDVEFPIWTGCYWFQDEIPDDAKPAVRVIVTASGSKLIFDDDAGEIRLEDANGASIVFDSSGVTTKRDSSSVAVSSSSVSVNDGALEVS</sequence>
<reference evidence="2 3" key="1">
    <citation type="journal article" date="2019" name="Int. J. Syst. Evol. Microbiol.">
        <title>The Global Catalogue of Microorganisms (GCM) 10K type strain sequencing project: providing services to taxonomists for standard genome sequencing and annotation.</title>
        <authorList>
            <consortium name="The Broad Institute Genomics Platform"/>
            <consortium name="The Broad Institute Genome Sequencing Center for Infectious Disease"/>
            <person name="Wu L."/>
            <person name="Ma J."/>
        </authorList>
    </citation>
    <scope>NUCLEOTIDE SEQUENCE [LARGE SCALE GENOMIC DNA]</scope>
    <source>
        <strain evidence="2 3">JCM 14901</strain>
    </source>
</reference>
<accession>A0ABN2QN90</accession>
<evidence type="ECO:0000259" key="1">
    <source>
        <dbReference type="Pfam" id="PF04717"/>
    </source>
</evidence>